<dbReference type="RefSeq" id="WP_209678468.1">
    <property type="nucleotide sequence ID" value="NZ_JAGIOI010000001.1"/>
</dbReference>
<name>A0ABS4YUF9_9MICC</name>
<dbReference type="InterPro" id="IPR004358">
    <property type="entry name" value="Sig_transdc_His_kin-like_C"/>
</dbReference>
<dbReference type="SMART" id="SM00304">
    <property type="entry name" value="HAMP"/>
    <property type="match status" value="1"/>
</dbReference>
<evidence type="ECO:0000256" key="4">
    <source>
        <dbReference type="ARBA" id="ARBA00022553"/>
    </source>
</evidence>
<keyword evidence="10 12" id="KW-0472">Membrane</keyword>
<keyword evidence="16" id="KW-1185">Reference proteome</keyword>
<dbReference type="InterPro" id="IPR036890">
    <property type="entry name" value="HATPase_C_sf"/>
</dbReference>
<evidence type="ECO:0000313" key="15">
    <source>
        <dbReference type="EMBL" id="MBP2412432.1"/>
    </source>
</evidence>
<dbReference type="InterPro" id="IPR050428">
    <property type="entry name" value="TCS_sensor_his_kinase"/>
</dbReference>
<keyword evidence="7 15" id="KW-0418">Kinase</keyword>
<dbReference type="InterPro" id="IPR036097">
    <property type="entry name" value="HisK_dim/P_sf"/>
</dbReference>
<evidence type="ECO:0000256" key="2">
    <source>
        <dbReference type="ARBA" id="ARBA00004236"/>
    </source>
</evidence>
<protein>
    <recommendedName>
        <fullName evidence="3">histidine kinase</fullName>
        <ecNumber evidence="3">2.7.13.3</ecNumber>
    </recommendedName>
</protein>
<dbReference type="PRINTS" id="PR00344">
    <property type="entry name" value="BCTRLSENSOR"/>
</dbReference>
<dbReference type="Pfam" id="PF00672">
    <property type="entry name" value="HAMP"/>
    <property type="match status" value="1"/>
</dbReference>
<dbReference type="PANTHER" id="PTHR45436">
    <property type="entry name" value="SENSOR HISTIDINE KINASE YKOH"/>
    <property type="match status" value="1"/>
</dbReference>
<feature type="domain" description="Histidine kinase" evidence="13">
    <location>
        <begin position="296"/>
        <end position="502"/>
    </location>
</feature>
<gene>
    <name evidence="15" type="ORF">JOF48_001231</name>
</gene>
<dbReference type="Gene3D" id="3.30.565.10">
    <property type="entry name" value="Histidine kinase-like ATPase, C-terminal domain"/>
    <property type="match status" value="1"/>
</dbReference>
<dbReference type="InterPro" id="IPR003594">
    <property type="entry name" value="HATPase_dom"/>
</dbReference>
<evidence type="ECO:0000256" key="10">
    <source>
        <dbReference type="ARBA" id="ARBA00023136"/>
    </source>
</evidence>
<accession>A0ABS4YUF9</accession>
<dbReference type="SMART" id="SM00388">
    <property type="entry name" value="HisKA"/>
    <property type="match status" value="1"/>
</dbReference>
<dbReference type="Gene3D" id="1.10.287.130">
    <property type="match status" value="1"/>
</dbReference>
<feature type="region of interest" description="Disordered" evidence="11">
    <location>
        <begin position="147"/>
        <end position="175"/>
    </location>
</feature>
<evidence type="ECO:0000259" key="13">
    <source>
        <dbReference type="PROSITE" id="PS50109"/>
    </source>
</evidence>
<evidence type="ECO:0000256" key="3">
    <source>
        <dbReference type="ARBA" id="ARBA00012438"/>
    </source>
</evidence>
<keyword evidence="5" id="KW-0808">Transferase</keyword>
<evidence type="ECO:0000256" key="9">
    <source>
        <dbReference type="ARBA" id="ARBA00023012"/>
    </source>
</evidence>
<keyword evidence="4" id="KW-0597">Phosphoprotein</keyword>
<dbReference type="GO" id="GO:0016301">
    <property type="term" value="F:kinase activity"/>
    <property type="evidence" value="ECO:0007669"/>
    <property type="project" value="UniProtKB-KW"/>
</dbReference>
<keyword evidence="8 12" id="KW-1133">Transmembrane helix</keyword>
<dbReference type="Gene3D" id="6.10.340.10">
    <property type="match status" value="1"/>
</dbReference>
<dbReference type="CDD" id="cd00082">
    <property type="entry name" value="HisKA"/>
    <property type="match status" value="1"/>
</dbReference>
<dbReference type="InterPro" id="IPR003661">
    <property type="entry name" value="HisK_dim/P_dom"/>
</dbReference>
<keyword evidence="9" id="KW-0902">Two-component regulatory system</keyword>
<feature type="transmembrane region" description="Helical" evidence="12">
    <location>
        <begin position="12"/>
        <end position="32"/>
    </location>
</feature>
<comment type="caution">
    <text evidence="15">The sequence shown here is derived from an EMBL/GenBank/DDBJ whole genome shotgun (WGS) entry which is preliminary data.</text>
</comment>
<dbReference type="CDD" id="cd06225">
    <property type="entry name" value="HAMP"/>
    <property type="match status" value="1"/>
</dbReference>
<reference evidence="15 16" key="1">
    <citation type="submission" date="2021-03" db="EMBL/GenBank/DDBJ databases">
        <title>Sequencing the genomes of 1000 actinobacteria strains.</title>
        <authorList>
            <person name="Klenk H.-P."/>
        </authorList>
    </citation>
    <scope>NUCLEOTIDE SEQUENCE [LARGE SCALE GENOMIC DNA]</scope>
    <source>
        <strain evidence="15 16">DSM 16005</strain>
    </source>
</reference>
<comment type="subcellular location">
    <subcellularLocation>
        <location evidence="2">Cell membrane</location>
    </subcellularLocation>
</comment>
<evidence type="ECO:0000256" key="7">
    <source>
        <dbReference type="ARBA" id="ARBA00022777"/>
    </source>
</evidence>
<evidence type="ECO:0000256" key="6">
    <source>
        <dbReference type="ARBA" id="ARBA00022692"/>
    </source>
</evidence>
<dbReference type="Pfam" id="PF02518">
    <property type="entry name" value="HATPase_c"/>
    <property type="match status" value="1"/>
</dbReference>
<dbReference type="PROSITE" id="PS50109">
    <property type="entry name" value="HIS_KIN"/>
    <property type="match status" value="1"/>
</dbReference>
<dbReference type="SUPFAM" id="SSF47384">
    <property type="entry name" value="Homodimeric domain of signal transducing histidine kinase"/>
    <property type="match status" value="1"/>
</dbReference>
<evidence type="ECO:0000256" key="1">
    <source>
        <dbReference type="ARBA" id="ARBA00000085"/>
    </source>
</evidence>
<dbReference type="InterPro" id="IPR005467">
    <property type="entry name" value="His_kinase_dom"/>
</dbReference>
<dbReference type="CDD" id="cd00075">
    <property type="entry name" value="HATPase"/>
    <property type="match status" value="1"/>
</dbReference>
<evidence type="ECO:0000256" key="5">
    <source>
        <dbReference type="ARBA" id="ARBA00022679"/>
    </source>
</evidence>
<dbReference type="SMART" id="SM00387">
    <property type="entry name" value="HATPase_c"/>
    <property type="match status" value="1"/>
</dbReference>
<comment type="catalytic activity">
    <reaction evidence="1">
        <text>ATP + protein L-histidine = ADP + protein N-phospho-L-histidine.</text>
        <dbReference type="EC" id="2.7.13.3"/>
    </reaction>
</comment>
<dbReference type="PANTHER" id="PTHR45436:SF5">
    <property type="entry name" value="SENSOR HISTIDINE KINASE TRCS"/>
    <property type="match status" value="1"/>
</dbReference>
<feature type="domain" description="HAMP" evidence="14">
    <location>
        <begin position="229"/>
        <end position="281"/>
    </location>
</feature>
<keyword evidence="6 12" id="KW-0812">Transmembrane</keyword>
<dbReference type="InterPro" id="IPR003660">
    <property type="entry name" value="HAMP_dom"/>
</dbReference>
<dbReference type="EMBL" id="JAGIOI010000001">
    <property type="protein sequence ID" value="MBP2412432.1"/>
    <property type="molecule type" value="Genomic_DNA"/>
</dbReference>
<organism evidence="15 16">
    <name type="scientific">Arthrobacter stackebrandtii</name>
    <dbReference type="NCBI Taxonomy" id="272161"/>
    <lineage>
        <taxon>Bacteria</taxon>
        <taxon>Bacillati</taxon>
        <taxon>Actinomycetota</taxon>
        <taxon>Actinomycetes</taxon>
        <taxon>Micrococcales</taxon>
        <taxon>Micrococcaceae</taxon>
        <taxon>Arthrobacter</taxon>
    </lineage>
</organism>
<evidence type="ECO:0000256" key="8">
    <source>
        <dbReference type="ARBA" id="ARBA00022989"/>
    </source>
</evidence>
<dbReference type="Proteomes" id="UP000711614">
    <property type="component" value="Unassembled WGS sequence"/>
</dbReference>
<evidence type="ECO:0000256" key="12">
    <source>
        <dbReference type="SAM" id="Phobius"/>
    </source>
</evidence>
<dbReference type="SUPFAM" id="SSF158472">
    <property type="entry name" value="HAMP domain-like"/>
    <property type="match status" value="1"/>
</dbReference>
<feature type="transmembrane region" description="Helical" evidence="12">
    <location>
        <begin position="210"/>
        <end position="232"/>
    </location>
</feature>
<dbReference type="SUPFAM" id="SSF55874">
    <property type="entry name" value="ATPase domain of HSP90 chaperone/DNA topoisomerase II/histidine kinase"/>
    <property type="match status" value="1"/>
</dbReference>
<dbReference type="PROSITE" id="PS50885">
    <property type="entry name" value="HAMP"/>
    <property type="match status" value="1"/>
</dbReference>
<proteinExistence type="predicted"/>
<evidence type="ECO:0000313" key="16">
    <source>
        <dbReference type="Proteomes" id="UP000711614"/>
    </source>
</evidence>
<dbReference type="EC" id="2.7.13.3" evidence="3"/>
<evidence type="ECO:0000259" key="14">
    <source>
        <dbReference type="PROSITE" id="PS50885"/>
    </source>
</evidence>
<sequence length="505" mass="53874">MRRFLSGLGGRLAIACALIAVVCVVVTGVVMYTSARNNILQAEQERRFDEFYAMRVKAEEPMPCLPDECAALTDQDLLAIASDGLRGPALLALDGTADEPGAGFVGLFPESFQNAVKKSDRVSWLRQRHGLSYDFLIGAPVTLTMHPQETGTPVAPPETAAPKSSAAPTDPTRAPDIRAEGERTVAAYLYASYSMDTQQQQINALAASTIWLVAIMALVAALAGVALARWIARPVRQLRNAVDRLDAGHGTLDVDVKGVQELTGLVEAFNAAGHRLEAAMGELTAKEAQSRRFVADVSHELRTPVTAMVAMADVLENASGGEGPVQEAAAVTARSARRLHAMTEDLLEISRFDASRNTVQAECFNVRSQVLVLLESRGMGPGVHVEADGELRFTTDPRRFDVVVGNLLVNAANHGGEPIKVQAFKDGTSLVVKVGDHGRGIPAESMDRLFDRFYKTDSSRSRGGSGLGLSLVQENCRLLGGSVKLSSAGHPTVFTVRLPPQGAAG</sequence>
<dbReference type="Pfam" id="PF00512">
    <property type="entry name" value="HisKA"/>
    <property type="match status" value="1"/>
</dbReference>
<evidence type="ECO:0000256" key="11">
    <source>
        <dbReference type="SAM" id="MobiDB-lite"/>
    </source>
</evidence>